<sequence>MQISPSPSPVSPPISPPDHITHEVQGSFLQWAPLLLIVLGVLSGIVDIKVSIDAHDQEQTQVALQRLRLQRPSAQPQPSPTVPPSEMISSIICTYRIEKPEAAAVAVESGGDCAICLEDFKYGDECRIFVSCNHGFHRACVDEWLVRNRHCPLCRGSVRGLRSANVDDQV</sequence>
<keyword evidence="1" id="KW-0863">Zinc-finger</keyword>
<accession>W9RQW5</accession>
<dbReference type="PANTHER" id="PTHR45676">
    <property type="entry name" value="RING-H2 FINGER PROTEIN ATL51-RELATED"/>
    <property type="match status" value="1"/>
</dbReference>
<dbReference type="SMART" id="SM00184">
    <property type="entry name" value="RING"/>
    <property type="match status" value="1"/>
</dbReference>
<keyword evidence="4" id="KW-1185">Reference proteome</keyword>
<evidence type="ECO:0000313" key="3">
    <source>
        <dbReference type="EMBL" id="EXB65353.1"/>
    </source>
</evidence>
<dbReference type="STRING" id="981085.W9RQW5"/>
<feature type="domain" description="RING-type" evidence="2">
    <location>
        <begin position="113"/>
        <end position="155"/>
    </location>
</feature>
<dbReference type="CDD" id="cd16454">
    <property type="entry name" value="RING-H2_PA-TM-RING"/>
    <property type="match status" value="1"/>
</dbReference>
<dbReference type="GO" id="GO:0008270">
    <property type="term" value="F:zinc ion binding"/>
    <property type="evidence" value="ECO:0007669"/>
    <property type="project" value="UniProtKB-KW"/>
</dbReference>
<evidence type="ECO:0000259" key="2">
    <source>
        <dbReference type="PROSITE" id="PS50089"/>
    </source>
</evidence>
<dbReference type="OrthoDB" id="1194516at2759"/>
<dbReference type="InterPro" id="IPR013083">
    <property type="entry name" value="Znf_RING/FYVE/PHD"/>
</dbReference>
<dbReference type="SUPFAM" id="SSF57850">
    <property type="entry name" value="RING/U-box"/>
    <property type="match status" value="1"/>
</dbReference>
<keyword evidence="1" id="KW-0479">Metal-binding</keyword>
<proteinExistence type="predicted"/>
<dbReference type="EMBL" id="KE344510">
    <property type="protein sequence ID" value="EXB65353.1"/>
    <property type="molecule type" value="Genomic_DNA"/>
</dbReference>
<dbReference type="PANTHER" id="PTHR45676:SF159">
    <property type="entry name" value="RING-H2 FINGER PROTEIN ATL51"/>
    <property type="match status" value="1"/>
</dbReference>
<protein>
    <submittedName>
        <fullName evidence="3">Uncharacterized RING finger protein</fullName>
    </submittedName>
</protein>
<dbReference type="Proteomes" id="UP000030645">
    <property type="component" value="Unassembled WGS sequence"/>
</dbReference>
<reference evidence="4" key="1">
    <citation type="submission" date="2013-01" db="EMBL/GenBank/DDBJ databases">
        <title>Draft Genome Sequence of a Mulberry Tree, Morus notabilis C.K. Schneid.</title>
        <authorList>
            <person name="He N."/>
            <person name="Zhao S."/>
        </authorList>
    </citation>
    <scope>NUCLEOTIDE SEQUENCE</scope>
</reference>
<keyword evidence="1" id="KW-0862">Zinc</keyword>
<dbReference type="KEGG" id="mnt:21408135"/>
<dbReference type="Gene3D" id="3.30.40.10">
    <property type="entry name" value="Zinc/RING finger domain, C3HC4 (zinc finger)"/>
    <property type="match status" value="1"/>
</dbReference>
<evidence type="ECO:0000313" key="4">
    <source>
        <dbReference type="Proteomes" id="UP000030645"/>
    </source>
</evidence>
<dbReference type="AlphaFoldDB" id="W9RQW5"/>
<dbReference type="PROSITE" id="PS50089">
    <property type="entry name" value="ZF_RING_2"/>
    <property type="match status" value="1"/>
</dbReference>
<dbReference type="Pfam" id="PF13639">
    <property type="entry name" value="zf-RING_2"/>
    <property type="match status" value="1"/>
</dbReference>
<name>W9RQW5_9ROSA</name>
<dbReference type="GO" id="GO:0016567">
    <property type="term" value="P:protein ubiquitination"/>
    <property type="evidence" value="ECO:0007669"/>
    <property type="project" value="TreeGrafter"/>
</dbReference>
<gene>
    <name evidence="3" type="ORF">L484_025434</name>
</gene>
<organism evidence="3 4">
    <name type="scientific">Morus notabilis</name>
    <dbReference type="NCBI Taxonomy" id="981085"/>
    <lineage>
        <taxon>Eukaryota</taxon>
        <taxon>Viridiplantae</taxon>
        <taxon>Streptophyta</taxon>
        <taxon>Embryophyta</taxon>
        <taxon>Tracheophyta</taxon>
        <taxon>Spermatophyta</taxon>
        <taxon>Magnoliopsida</taxon>
        <taxon>eudicotyledons</taxon>
        <taxon>Gunneridae</taxon>
        <taxon>Pentapetalae</taxon>
        <taxon>rosids</taxon>
        <taxon>fabids</taxon>
        <taxon>Rosales</taxon>
        <taxon>Moraceae</taxon>
        <taxon>Moreae</taxon>
        <taxon>Morus</taxon>
    </lineage>
</organism>
<dbReference type="InterPro" id="IPR001841">
    <property type="entry name" value="Znf_RING"/>
</dbReference>
<dbReference type="eggNOG" id="KOG0800">
    <property type="taxonomic scope" value="Eukaryota"/>
</dbReference>
<evidence type="ECO:0000256" key="1">
    <source>
        <dbReference type="PROSITE-ProRule" id="PRU00175"/>
    </source>
</evidence>